<protein>
    <submittedName>
        <fullName evidence="7">Uncharacterized protein</fullName>
    </submittedName>
</protein>
<dbReference type="Proteomes" id="UP000324705">
    <property type="component" value="Chromosome 3A"/>
</dbReference>
<keyword evidence="3" id="KW-0677">Repeat</keyword>
<organism evidence="7 8">
    <name type="scientific">Triticum turgidum subsp. durum</name>
    <name type="common">Durum wheat</name>
    <name type="synonym">Triticum durum</name>
    <dbReference type="NCBI Taxonomy" id="4567"/>
    <lineage>
        <taxon>Eukaryota</taxon>
        <taxon>Viridiplantae</taxon>
        <taxon>Streptophyta</taxon>
        <taxon>Embryophyta</taxon>
        <taxon>Tracheophyta</taxon>
        <taxon>Spermatophyta</taxon>
        <taxon>Magnoliopsida</taxon>
        <taxon>Liliopsida</taxon>
        <taxon>Poales</taxon>
        <taxon>Poaceae</taxon>
        <taxon>BOP clade</taxon>
        <taxon>Pooideae</taxon>
        <taxon>Triticodae</taxon>
        <taxon>Triticeae</taxon>
        <taxon>Triticinae</taxon>
        <taxon>Triticum</taxon>
    </lineage>
</organism>
<dbReference type="PROSITE" id="PS50920">
    <property type="entry name" value="SOLCAR"/>
    <property type="match status" value="1"/>
</dbReference>
<proteinExistence type="inferred from homology"/>
<dbReference type="GO" id="GO:0015711">
    <property type="term" value="P:organic anion transport"/>
    <property type="evidence" value="ECO:0007669"/>
    <property type="project" value="UniProtKB-ARBA"/>
</dbReference>
<evidence type="ECO:0000256" key="2">
    <source>
        <dbReference type="ARBA" id="ARBA00022692"/>
    </source>
</evidence>
<evidence type="ECO:0000256" key="3">
    <source>
        <dbReference type="ARBA" id="ARBA00022737"/>
    </source>
</evidence>
<keyword evidence="4 5" id="KW-0472">Membrane</keyword>
<evidence type="ECO:0000256" key="5">
    <source>
        <dbReference type="PROSITE-ProRule" id="PRU00282"/>
    </source>
</evidence>
<dbReference type="GO" id="GO:0055085">
    <property type="term" value="P:transmembrane transport"/>
    <property type="evidence" value="ECO:0007669"/>
    <property type="project" value="UniProtKB-ARBA"/>
</dbReference>
<comment type="subcellular location">
    <subcellularLocation>
        <location evidence="1">Membrane</location>
        <topology evidence="1">Multi-pass membrane protein</topology>
    </subcellularLocation>
</comment>
<dbReference type="GO" id="GO:0015748">
    <property type="term" value="P:organophosphate ester transport"/>
    <property type="evidence" value="ECO:0007669"/>
    <property type="project" value="UniProtKB-ARBA"/>
</dbReference>
<reference evidence="7 8" key="1">
    <citation type="submission" date="2017-09" db="EMBL/GenBank/DDBJ databases">
        <authorList>
            <consortium name="International Durum Wheat Genome Sequencing Consortium (IDWGSC)"/>
            <person name="Milanesi L."/>
        </authorList>
    </citation>
    <scope>NUCLEOTIDE SEQUENCE [LARGE SCALE GENOMIC DNA]</scope>
    <source>
        <strain evidence="8">cv. Svevo</strain>
    </source>
</reference>
<feature type="repeat" description="Solcar" evidence="5">
    <location>
        <begin position="1"/>
        <end position="41"/>
    </location>
</feature>
<accession>A0A9R0VRM1</accession>
<dbReference type="AlphaFoldDB" id="A0A9R0VRM1"/>
<dbReference type="Gramene" id="TRITD3Av1G254490.6">
    <property type="protein sequence ID" value="TRITD3Av1G254490.6"/>
    <property type="gene ID" value="TRITD3Av1G254490"/>
</dbReference>
<dbReference type="Pfam" id="PF00153">
    <property type="entry name" value="Mito_carr"/>
    <property type="match status" value="2"/>
</dbReference>
<evidence type="ECO:0000313" key="8">
    <source>
        <dbReference type="Proteomes" id="UP000324705"/>
    </source>
</evidence>
<dbReference type="Gene3D" id="1.50.40.10">
    <property type="entry name" value="Mitochondrial carrier domain"/>
    <property type="match status" value="1"/>
</dbReference>
<keyword evidence="2 5" id="KW-0812">Transmembrane</keyword>
<evidence type="ECO:0000256" key="4">
    <source>
        <dbReference type="ARBA" id="ARBA00023136"/>
    </source>
</evidence>
<dbReference type="InterPro" id="IPR018108">
    <property type="entry name" value="MCP_transmembrane"/>
</dbReference>
<dbReference type="SUPFAM" id="SSF103506">
    <property type="entry name" value="Mitochondrial carrier"/>
    <property type="match status" value="1"/>
</dbReference>
<comment type="similarity">
    <text evidence="6">Belongs to the mitochondrial carrier (TC 2.A.29) family.</text>
</comment>
<name>A0A9R0VRM1_TRITD</name>
<dbReference type="InterPro" id="IPR023395">
    <property type="entry name" value="MCP_dom_sf"/>
</dbReference>
<keyword evidence="8" id="KW-1185">Reference proteome</keyword>
<evidence type="ECO:0000256" key="1">
    <source>
        <dbReference type="ARBA" id="ARBA00004141"/>
    </source>
</evidence>
<evidence type="ECO:0000313" key="7">
    <source>
        <dbReference type="EMBL" id="VAH68452.1"/>
    </source>
</evidence>
<gene>
    <name evidence="7" type="ORF">TRITD_3Av1G254490</name>
</gene>
<dbReference type="GO" id="GO:0016020">
    <property type="term" value="C:membrane"/>
    <property type="evidence" value="ECO:0007669"/>
    <property type="project" value="UniProtKB-SubCell"/>
</dbReference>
<keyword evidence="6" id="KW-0813">Transport</keyword>
<dbReference type="PANTHER" id="PTHR24089">
    <property type="entry name" value="SOLUTE CARRIER FAMILY 25"/>
    <property type="match status" value="1"/>
</dbReference>
<sequence length="108" mass="11867">MLLLCKMLIFQGFWRGNVPALFMYMPYTAIQFTVLHKLKTFASGSSRTEDHLHLSPYLSYVSGAIAGSAATVGSYPFDLLRTILASQGEPKVNLILFVICGTVCFLGV</sequence>
<evidence type="ECO:0000256" key="6">
    <source>
        <dbReference type="RuleBase" id="RU000488"/>
    </source>
</evidence>
<dbReference type="EMBL" id="LT934115">
    <property type="protein sequence ID" value="VAH68452.1"/>
    <property type="molecule type" value="Genomic_DNA"/>
</dbReference>